<reference evidence="1" key="1">
    <citation type="submission" date="2022-04" db="EMBL/GenBank/DDBJ databases">
        <authorList>
            <person name="Seo M.-J."/>
        </authorList>
    </citation>
    <scope>NUCLEOTIDE SEQUENCE</scope>
    <source>
        <strain evidence="1">MBLB2552</strain>
    </source>
</reference>
<name>A0A9X1Y9F5_9BACL</name>
<evidence type="ECO:0008006" key="3">
    <source>
        <dbReference type="Google" id="ProtNLM"/>
    </source>
</evidence>
<organism evidence="1 2">
    <name type="scientific">Paenibacillus mellifer</name>
    <dbReference type="NCBI Taxonomy" id="2937794"/>
    <lineage>
        <taxon>Bacteria</taxon>
        <taxon>Bacillati</taxon>
        <taxon>Bacillota</taxon>
        <taxon>Bacilli</taxon>
        <taxon>Bacillales</taxon>
        <taxon>Paenibacillaceae</taxon>
        <taxon>Paenibacillus</taxon>
    </lineage>
</organism>
<gene>
    <name evidence="1" type="ORF">M0651_21845</name>
</gene>
<evidence type="ECO:0000313" key="2">
    <source>
        <dbReference type="Proteomes" id="UP001139534"/>
    </source>
</evidence>
<dbReference type="InterPro" id="IPR008930">
    <property type="entry name" value="Terpenoid_cyclase/PrenylTrfase"/>
</dbReference>
<keyword evidence="2" id="KW-1185">Reference proteome</keyword>
<dbReference type="Proteomes" id="UP001139534">
    <property type="component" value="Unassembled WGS sequence"/>
</dbReference>
<protein>
    <recommendedName>
        <fullName evidence="3">Squalene cyclase C-terminal domain-containing protein</fullName>
    </recommendedName>
</protein>
<comment type="caution">
    <text evidence="1">The sequence shown here is derived from an EMBL/GenBank/DDBJ whole genome shotgun (WGS) entry which is preliminary data.</text>
</comment>
<dbReference type="EMBL" id="JALPRK010000030">
    <property type="protein sequence ID" value="MCK8489817.1"/>
    <property type="molecule type" value="Genomic_DNA"/>
</dbReference>
<evidence type="ECO:0000313" key="1">
    <source>
        <dbReference type="EMBL" id="MCK8489817.1"/>
    </source>
</evidence>
<proteinExistence type="predicted"/>
<sequence>MSKREVLERAGTFIYSNARLLDRKRFAYHFDGGTAEEVLGALRPYQNGDGGFGHALEADLRGPHSQPVATETALLVIREVGGFGSDLLESVIRYLRSITLPGGGLPRATTEVNRYPHAPWWITEQDGVPSINPTGSIVGMLLEQQERTVLIREDWFQSHIDFLWNHVEQGLPGDYHDAAQWISFLQHVPDRERASMHLSRLDEWLTGPSGIETDPLAEGYVHKVLDYAPTPSSYAAKLVSDQEVQGHLDWMLSTQQEDGGWALTFPGTSPAAEQEWRGWLTVENLKILKAYGRLS</sequence>
<accession>A0A9X1Y9F5</accession>
<dbReference type="AlphaFoldDB" id="A0A9X1Y9F5"/>
<dbReference type="RefSeq" id="WP_248553802.1">
    <property type="nucleotide sequence ID" value="NZ_JALPRK010000030.1"/>
</dbReference>
<dbReference type="SUPFAM" id="SSF48239">
    <property type="entry name" value="Terpenoid cyclases/Protein prenyltransferases"/>
    <property type="match status" value="1"/>
</dbReference>